<dbReference type="RefSeq" id="WP_014021414.1">
    <property type="nucleotide sequence ID" value="NC_015914.1"/>
</dbReference>
<dbReference type="STRING" id="880070.Cycma_3401"/>
<dbReference type="EMBL" id="CP002955">
    <property type="protein sequence ID" value="AEL27124.1"/>
    <property type="molecule type" value="Genomic_DNA"/>
</dbReference>
<feature type="domain" description="DUF4174" evidence="2">
    <location>
        <begin position="23"/>
        <end position="133"/>
    </location>
</feature>
<reference evidence="4" key="1">
    <citation type="submission" date="2011-07" db="EMBL/GenBank/DDBJ databases">
        <title>The complete genome of Cyclobacterium marinum DSM 745.</title>
        <authorList>
            <person name="Lucas S."/>
            <person name="Han J."/>
            <person name="Lapidus A."/>
            <person name="Bruce D."/>
            <person name="Goodwin L."/>
            <person name="Pitluck S."/>
            <person name="Peters L."/>
            <person name="Kyrpides N."/>
            <person name="Mavromatis K."/>
            <person name="Ivanova N."/>
            <person name="Ovchinnikova G."/>
            <person name="Chertkov O."/>
            <person name="Detter J.C."/>
            <person name="Tapia R."/>
            <person name="Han C."/>
            <person name="Land M."/>
            <person name="Hauser L."/>
            <person name="Markowitz V."/>
            <person name="Cheng J.-F."/>
            <person name="Hugenholtz P."/>
            <person name="Woyke T."/>
            <person name="Wu D."/>
            <person name="Tindall B."/>
            <person name="Schuetze A."/>
            <person name="Brambilla E."/>
            <person name="Klenk H.-P."/>
            <person name="Eisen J.A."/>
        </authorList>
    </citation>
    <scope>NUCLEOTIDE SEQUENCE [LARGE SCALE GENOMIC DNA]</scope>
    <source>
        <strain evidence="4">ATCC 25205 / DSM 745 / LMG 13164 / NCIMB 1802</strain>
    </source>
</reference>
<evidence type="ECO:0000259" key="2">
    <source>
        <dbReference type="Pfam" id="PF13778"/>
    </source>
</evidence>
<keyword evidence="1" id="KW-0732">Signal</keyword>
<dbReference type="AlphaFoldDB" id="G0IWD6"/>
<dbReference type="InterPro" id="IPR025232">
    <property type="entry name" value="DUF4174"/>
</dbReference>
<evidence type="ECO:0000256" key="1">
    <source>
        <dbReference type="ARBA" id="ARBA00022729"/>
    </source>
</evidence>
<keyword evidence="4" id="KW-1185">Reference proteome</keyword>
<protein>
    <recommendedName>
        <fullName evidence="2">DUF4174 domain-containing protein</fullName>
    </recommendedName>
</protein>
<organism evidence="3 4">
    <name type="scientific">Cyclobacterium marinum (strain ATCC 25205 / DSM 745 / LMG 13164 / NCIMB 1802)</name>
    <name type="common">Flectobacillus marinus</name>
    <dbReference type="NCBI Taxonomy" id="880070"/>
    <lineage>
        <taxon>Bacteria</taxon>
        <taxon>Pseudomonadati</taxon>
        <taxon>Bacteroidota</taxon>
        <taxon>Cytophagia</taxon>
        <taxon>Cytophagales</taxon>
        <taxon>Cyclobacteriaceae</taxon>
        <taxon>Cyclobacterium</taxon>
    </lineage>
</organism>
<dbReference type="Pfam" id="PF13778">
    <property type="entry name" value="DUF4174"/>
    <property type="match status" value="1"/>
</dbReference>
<name>G0IWD6_CYCMS</name>
<proteinExistence type="predicted"/>
<dbReference type="OrthoDB" id="7362103at2"/>
<sequence>MKILITLLFIMGSSFSQTHIEIKDLQWKNRVLLVFPADKNAKGLGLTDAIQVDLVDRDLIYFYFGDEFESNSPYTFTKNYQKELQKLYGSGSDKGNYVLIGKDGGSKLEEFGNEINWQLLFSTIDSMPMRIREMKNKPQ</sequence>
<evidence type="ECO:0000313" key="4">
    <source>
        <dbReference type="Proteomes" id="UP000001635"/>
    </source>
</evidence>
<dbReference type="Proteomes" id="UP000001635">
    <property type="component" value="Chromosome"/>
</dbReference>
<gene>
    <name evidence="3" type="ordered locus">Cycma_3401</name>
</gene>
<dbReference type="KEGG" id="cmr:Cycma_3401"/>
<evidence type="ECO:0000313" key="3">
    <source>
        <dbReference type="EMBL" id="AEL27124.1"/>
    </source>
</evidence>
<accession>G0IWD6</accession>
<dbReference type="HOGENOM" id="CLU_100965_3_0_10"/>